<evidence type="ECO:0000256" key="1">
    <source>
        <dbReference type="SAM" id="MobiDB-lite"/>
    </source>
</evidence>
<accession>M7AGJ9</accession>
<keyword evidence="3" id="KW-1185">Reference proteome</keyword>
<evidence type="ECO:0000313" key="2">
    <source>
        <dbReference type="EMBL" id="EMP24041.1"/>
    </source>
</evidence>
<feature type="region of interest" description="Disordered" evidence="1">
    <location>
        <begin position="55"/>
        <end position="79"/>
    </location>
</feature>
<protein>
    <submittedName>
        <fullName evidence="2">Uncharacterized protein</fullName>
    </submittedName>
</protein>
<dbReference type="EMBL" id="KB603434">
    <property type="protein sequence ID" value="EMP24041.1"/>
    <property type="molecule type" value="Genomic_DNA"/>
</dbReference>
<organism evidence="2 3">
    <name type="scientific">Chelonia mydas</name>
    <name type="common">Green sea-turtle</name>
    <name type="synonym">Chelonia agassizi</name>
    <dbReference type="NCBI Taxonomy" id="8469"/>
    <lineage>
        <taxon>Eukaryota</taxon>
        <taxon>Metazoa</taxon>
        <taxon>Chordata</taxon>
        <taxon>Craniata</taxon>
        <taxon>Vertebrata</taxon>
        <taxon>Euteleostomi</taxon>
        <taxon>Archelosauria</taxon>
        <taxon>Testudinata</taxon>
        <taxon>Testudines</taxon>
        <taxon>Cryptodira</taxon>
        <taxon>Durocryptodira</taxon>
        <taxon>Americhelydia</taxon>
        <taxon>Chelonioidea</taxon>
        <taxon>Cheloniidae</taxon>
        <taxon>Chelonia</taxon>
    </lineage>
</organism>
<gene>
    <name evidence="2" type="ORF">UY3_18899</name>
</gene>
<evidence type="ECO:0000313" key="3">
    <source>
        <dbReference type="Proteomes" id="UP000031443"/>
    </source>
</evidence>
<reference evidence="3" key="1">
    <citation type="journal article" date="2013" name="Nat. Genet.">
        <title>The draft genomes of soft-shell turtle and green sea turtle yield insights into the development and evolution of the turtle-specific body plan.</title>
        <authorList>
            <person name="Wang Z."/>
            <person name="Pascual-Anaya J."/>
            <person name="Zadissa A."/>
            <person name="Li W."/>
            <person name="Niimura Y."/>
            <person name="Huang Z."/>
            <person name="Li C."/>
            <person name="White S."/>
            <person name="Xiong Z."/>
            <person name="Fang D."/>
            <person name="Wang B."/>
            <person name="Ming Y."/>
            <person name="Chen Y."/>
            <person name="Zheng Y."/>
            <person name="Kuraku S."/>
            <person name="Pignatelli M."/>
            <person name="Herrero J."/>
            <person name="Beal K."/>
            <person name="Nozawa M."/>
            <person name="Li Q."/>
            <person name="Wang J."/>
            <person name="Zhang H."/>
            <person name="Yu L."/>
            <person name="Shigenobu S."/>
            <person name="Wang J."/>
            <person name="Liu J."/>
            <person name="Flicek P."/>
            <person name="Searle S."/>
            <person name="Wang J."/>
            <person name="Kuratani S."/>
            <person name="Yin Y."/>
            <person name="Aken B."/>
            <person name="Zhang G."/>
            <person name="Irie N."/>
        </authorList>
    </citation>
    <scope>NUCLEOTIDE SEQUENCE [LARGE SCALE GENOMIC DNA]</scope>
</reference>
<dbReference type="Proteomes" id="UP000031443">
    <property type="component" value="Unassembled WGS sequence"/>
</dbReference>
<proteinExistence type="predicted"/>
<sequence>MPILTALVSSSNSTTLQPAKVKELRHVYQKAREANHHFGAAVLIRSWMLSSAATPLPPPKSPMDTSMGLELAESGPNPENEVIDEEVEVDDNVEHTVGSPGDMAFKGIPYTPAECFHQIRKHPRWSKEDMFQEVLQYSDAEKREHRQ</sequence>
<dbReference type="AlphaFoldDB" id="M7AGJ9"/>
<name>M7AGJ9_CHEMY</name>